<evidence type="ECO:0000313" key="2">
    <source>
        <dbReference type="EMBL" id="GES05631.1"/>
    </source>
</evidence>
<sequence length="49" mass="5666">METAWDTGVGAAITFVVSGALTYWCIVTQLRKRWQIEVRQRREEDPPNS</sequence>
<evidence type="ECO:0000256" key="1">
    <source>
        <dbReference type="SAM" id="Phobius"/>
    </source>
</evidence>
<feature type="transmembrane region" description="Helical" evidence="1">
    <location>
        <begin position="12"/>
        <end position="30"/>
    </location>
</feature>
<keyword evidence="1" id="KW-0812">Transmembrane</keyword>
<dbReference type="AlphaFoldDB" id="A0A5M3WEX9"/>
<organism evidence="2 3">
    <name type="scientific">Acrocarpospora corrugata</name>
    <dbReference type="NCBI Taxonomy" id="35763"/>
    <lineage>
        <taxon>Bacteria</taxon>
        <taxon>Bacillati</taxon>
        <taxon>Actinomycetota</taxon>
        <taxon>Actinomycetes</taxon>
        <taxon>Streptosporangiales</taxon>
        <taxon>Streptosporangiaceae</taxon>
        <taxon>Acrocarpospora</taxon>
    </lineage>
</organism>
<dbReference type="EMBL" id="BLAD01000106">
    <property type="protein sequence ID" value="GES05631.1"/>
    <property type="molecule type" value="Genomic_DNA"/>
</dbReference>
<keyword evidence="3" id="KW-1185">Reference proteome</keyword>
<reference evidence="2 3" key="1">
    <citation type="submission" date="2019-10" db="EMBL/GenBank/DDBJ databases">
        <title>Whole genome shotgun sequence of Acrocarpospora corrugata NBRC 13972.</title>
        <authorList>
            <person name="Ichikawa N."/>
            <person name="Kimura A."/>
            <person name="Kitahashi Y."/>
            <person name="Komaki H."/>
            <person name="Oguchi A."/>
        </authorList>
    </citation>
    <scope>NUCLEOTIDE SEQUENCE [LARGE SCALE GENOMIC DNA]</scope>
    <source>
        <strain evidence="2 3">NBRC 13972</strain>
    </source>
</reference>
<proteinExistence type="predicted"/>
<comment type="caution">
    <text evidence="2">The sequence shown here is derived from an EMBL/GenBank/DDBJ whole genome shotgun (WGS) entry which is preliminary data.</text>
</comment>
<keyword evidence="1" id="KW-1133">Transmembrane helix</keyword>
<dbReference type="Proteomes" id="UP000334990">
    <property type="component" value="Unassembled WGS sequence"/>
</dbReference>
<accession>A0A5M3WEX9</accession>
<gene>
    <name evidence="2" type="ORF">Acor_76990</name>
</gene>
<name>A0A5M3WEX9_9ACTN</name>
<evidence type="ECO:0000313" key="3">
    <source>
        <dbReference type="Proteomes" id="UP000334990"/>
    </source>
</evidence>
<protein>
    <submittedName>
        <fullName evidence="2">Uncharacterized protein</fullName>
    </submittedName>
</protein>
<keyword evidence="1" id="KW-0472">Membrane</keyword>